<dbReference type="EMBL" id="CP015118">
    <property type="protein sequence ID" value="ARN22877.1"/>
    <property type="molecule type" value="Genomic_DNA"/>
</dbReference>
<sequence>MLEPFLTLSHPWAYPLLEVVHLAGIAMLFGSLVVLDLRLWGLAAALDAGRLARLTLGVTWAGFALVLPSGLAMFGTQPDELLHNRAFQVKLGLIVLAGLNAAAFHARGGTGRHDALARWLGALSLGTWLGVIICGRWIAYA</sequence>
<dbReference type="Proteomes" id="UP000193427">
    <property type="component" value="Chromosome"/>
</dbReference>
<keyword evidence="2" id="KW-1185">Reference proteome</keyword>
<name>A0A1W6LF87_9BURK</name>
<protein>
    <submittedName>
        <fullName evidence="1">Uncharacterized protein</fullName>
    </submittedName>
</protein>
<accession>A0A1W6LF87</accession>
<evidence type="ECO:0000313" key="1">
    <source>
        <dbReference type="EMBL" id="ARN22877.1"/>
    </source>
</evidence>
<dbReference type="RefSeq" id="WP_085753185.1">
    <property type="nucleotide sequence ID" value="NZ_BSPR01000015.1"/>
</dbReference>
<reference evidence="1 2" key="1">
    <citation type="submission" date="2016-04" db="EMBL/GenBank/DDBJ databases">
        <title>Complete genome sequence of natural rubber-degrading, novel Gram-negative bacterium, Rhizobacter gummiphilus strain NS21.</title>
        <authorList>
            <person name="Tabata M."/>
            <person name="Kasai D."/>
            <person name="Fukuda M."/>
        </authorList>
    </citation>
    <scope>NUCLEOTIDE SEQUENCE [LARGE SCALE GENOMIC DNA]</scope>
    <source>
        <strain evidence="1 2">NS21</strain>
    </source>
</reference>
<dbReference type="KEGG" id="rgu:A4W93_24845"/>
<dbReference type="OrthoDB" id="3536934at2"/>
<dbReference type="STRING" id="946333.A4W93_24845"/>
<dbReference type="AlphaFoldDB" id="A0A1W6LF87"/>
<gene>
    <name evidence="1" type="ORF">A4W93_24845</name>
</gene>
<organism evidence="1 2">
    <name type="scientific">Piscinibacter gummiphilus</name>
    <dbReference type="NCBI Taxonomy" id="946333"/>
    <lineage>
        <taxon>Bacteria</taxon>
        <taxon>Pseudomonadati</taxon>
        <taxon>Pseudomonadota</taxon>
        <taxon>Betaproteobacteria</taxon>
        <taxon>Burkholderiales</taxon>
        <taxon>Sphaerotilaceae</taxon>
        <taxon>Piscinibacter</taxon>
    </lineage>
</organism>
<evidence type="ECO:0000313" key="2">
    <source>
        <dbReference type="Proteomes" id="UP000193427"/>
    </source>
</evidence>
<proteinExistence type="predicted"/>